<dbReference type="RefSeq" id="WP_116548241.1">
    <property type="nucleotide sequence ID" value="NZ_QDDR01000005.1"/>
</dbReference>
<dbReference type="OrthoDB" id="564699at2"/>
<sequence length="813" mass="84474">MSDHSPRLDLPYLQSAQAQKHVTHNEALRILDMVTQLTLVAFDQTVPPALPQEGEVYALGLGASGDWLGHDGELALLADGYWHFVTPQPGWMATQAGTDVLRLWTGSAWVAPEEPSLQNLPGVGVNTTSDGLNRLAVASANTLLTHEGAGHQLKINKASVSDTASLLFQDDWSGRAEMGLAGDDDFHIKVSADGSSWHEALSIDAGTGTVALALAPMARLDLAAVTASKAITAVDVLVYDTGRDSDGGAWRKRCQHTSWWNETLNTATRGARREFPAVAVIVAEAGKLTIHDGDDPALPMWRVLDFTGYSLKAIAARNGQIAVALAANGVSILDFPGDALSVAPRVTTATTPALVSNVTHDIALTLLPGAPADPATGLPVPTIAVATSGGVSVIRDDGSVVDIAYSAYSVSARVAFRGDGALVFSVDSSAMNQRWVHVFHRIPAADILEANGYTKGASDEHYAALYNAAYNLDRQWPGVWTGVEATSNGVRRLAPDAWGSSQGLIRLAPDPSAPTKGMLTAISASHTSGWLVGATKGAWLAGTAATALVGDGTLSDPDRSTSALGLLVHGTLTRTAVAAGAELVGYSGWSAANYLEQAYNPALDLGTGDFCVMGWVNYPAGGAQYLFARQDAAQSGPRLRIYTGGGSITASSSGATLTGTLAMTVGAWGHVVYLRKDGVAQLYLNGRLHLSAADAASVSNTSAVTRLGANVNGAFPLTAGALALWRIGATAPSAEQIRKIHADEKALFQPGAHCTLYGASDAVTALAQDPVTGLLHVGTSAGRSDFRGLRRIANTTTAVTTAISAMGGMIAEQ</sequence>
<organism evidence="1 2">
    <name type="scientific">Pararhodobacter aggregans</name>
    <dbReference type="NCBI Taxonomy" id="404875"/>
    <lineage>
        <taxon>Bacteria</taxon>
        <taxon>Pseudomonadati</taxon>
        <taxon>Pseudomonadota</taxon>
        <taxon>Alphaproteobacteria</taxon>
        <taxon>Rhodobacterales</taxon>
        <taxon>Paracoccaceae</taxon>
        <taxon>Pararhodobacter</taxon>
    </lineage>
</organism>
<dbReference type="InterPro" id="IPR021251">
    <property type="entry name" value="DUF2793"/>
</dbReference>
<dbReference type="Pfam" id="PF10983">
    <property type="entry name" value="DUF2793"/>
    <property type="match status" value="1"/>
</dbReference>
<evidence type="ECO:0008006" key="3">
    <source>
        <dbReference type="Google" id="ProtNLM"/>
    </source>
</evidence>
<dbReference type="Pfam" id="PF13385">
    <property type="entry name" value="Laminin_G_3"/>
    <property type="match status" value="1"/>
</dbReference>
<dbReference type="AlphaFoldDB" id="A0A2T7US03"/>
<accession>A0A2T7US03</accession>
<evidence type="ECO:0000313" key="1">
    <source>
        <dbReference type="EMBL" id="PVE47434.1"/>
    </source>
</evidence>
<dbReference type="SUPFAM" id="SSF49899">
    <property type="entry name" value="Concanavalin A-like lectins/glucanases"/>
    <property type="match status" value="1"/>
</dbReference>
<dbReference type="InterPro" id="IPR013320">
    <property type="entry name" value="ConA-like_dom_sf"/>
</dbReference>
<protein>
    <recommendedName>
        <fullName evidence="3">DUF2793 domain-containing protein</fullName>
    </recommendedName>
</protein>
<dbReference type="EMBL" id="QDDR01000005">
    <property type="protein sequence ID" value="PVE47434.1"/>
    <property type="molecule type" value="Genomic_DNA"/>
</dbReference>
<proteinExistence type="predicted"/>
<keyword evidence="2" id="KW-1185">Reference proteome</keyword>
<name>A0A2T7US03_9RHOB</name>
<reference evidence="1 2" key="1">
    <citation type="journal article" date="2011" name="Syst. Appl. Microbiol.">
        <title>Defluviimonas denitrificans gen. nov., sp. nov., and Pararhodobacter aggregans gen. nov., sp. nov., non-phototrophic Rhodobacteraceae from the biofilter of a marine aquaculture.</title>
        <authorList>
            <person name="Foesel B.U."/>
            <person name="Drake H.L."/>
            <person name="Schramm A."/>
        </authorList>
    </citation>
    <scope>NUCLEOTIDE SEQUENCE [LARGE SCALE GENOMIC DNA]</scope>
    <source>
        <strain evidence="1 2">D1-19</strain>
    </source>
</reference>
<evidence type="ECO:0000313" key="2">
    <source>
        <dbReference type="Proteomes" id="UP000244810"/>
    </source>
</evidence>
<dbReference type="Proteomes" id="UP000244810">
    <property type="component" value="Unassembled WGS sequence"/>
</dbReference>
<gene>
    <name evidence="1" type="ORF">DDE23_11375</name>
</gene>
<dbReference type="Gene3D" id="2.60.120.200">
    <property type="match status" value="1"/>
</dbReference>
<comment type="caution">
    <text evidence="1">The sequence shown here is derived from an EMBL/GenBank/DDBJ whole genome shotgun (WGS) entry which is preliminary data.</text>
</comment>